<dbReference type="Proteomes" id="UP000199025">
    <property type="component" value="Unassembled WGS sequence"/>
</dbReference>
<sequence length="417" mass="44855">MTEQVLDRQTEAELVHWRLAAAGLADLSMVAAPEAWQALEDYLQRRVRGRLREVVAVLVSEAEALQRKLGEDGEAVRAGVLRLRTRYLQVETILDFYGDAVNSRTNPALRALLRGYDALAGDSMAAVLTRVGIEPPPALVYLDGGLGAAILRAGIRLWDSSHPSPAAAIKLTRHNLAHPTALLHETGHQVAHLTGWHQELADALETRLAPRSAELAAVWRGWASEVAGDVHAFAQAGWAPVAALANVVDGTTEAVYRIGFGDPHPFGFLRVLFNVELCRRWFGGGPWDDLAAAWQRRHPVERAPADVAALTRASLAALPDIVDVCTCRPMAAFGGAPLSALLDLRRVSPAALHALAVQAGESLLTSAYLRRREPLRILAHLSTRAVLDPGAAAQHQAALLAWVTDVGADATPARRAA</sequence>
<evidence type="ECO:0000313" key="1">
    <source>
        <dbReference type="EMBL" id="SFK08592.1"/>
    </source>
</evidence>
<reference evidence="1 2" key="1">
    <citation type="submission" date="2016-10" db="EMBL/GenBank/DDBJ databases">
        <authorList>
            <person name="de Groot N.N."/>
        </authorList>
    </citation>
    <scope>NUCLEOTIDE SEQUENCE [LARGE SCALE GENOMIC DNA]</scope>
    <source>
        <strain evidence="1 2">DSM 44468</strain>
    </source>
</reference>
<evidence type="ECO:0000313" key="2">
    <source>
        <dbReference type="Proteomes" id="UP000199025"/>
    </source>
</evidence>
<gene>
    <name evidence="1" type="ORF">SAMN05421835_113134</name>
</gene>
<name>A0A1I3WM93_9PSEU</name>
<keyword evidence="2" id="KW-1185">Reference proteome</keyword>
<dbReference type="STRING" id="115433.SAMN05421835_113134"/>
<dbReference type="OrthoDB" id="569152at2"/>
<accession>A0A1I3WM93</accession>
<proteinExistence type="predicted"/>
<dbReference type="RefSeq" id="WP_091510676.1">
    <property type="nucleotide sequence ID" value="NZ_CBDRCA010000001.1"/>
</dbReference>
<protein>
    <submittedName>
        <fullName evidence="1">Uncharacterized protein</fullName>
    </submittedName>
</protein>
<dbReference type="EMBL" id="FORP01000013">
    <property type="protein sequence ID" value="SFK08592.1"/>
    <property type="molecule type" value="Genomic_DNA"/>
</dbReference>
<dbReference type="AlphaFoldDB" id="A0A1I3WM93"/>
<organism evidence="1 2">
    <name type="scientific">Amycolatopsis sacchari</name>
    <dbReference type="NCBI Taxonomy" id="115433"/>
    <lineage>
        <taxon>Bacteria</taxon>
        <taxon>Bacillati</taxon>
        <taxon>Actinomycetota</taxon>
        <taxon>Actinomycetes</taxon>
        <taxon>Pseudonocardiales</taxon>
        <taxon>Pseudonocardiaceae</taxon>
        <taxon>Amycolatopsis</taxon>
    </lineage>
</organism>